<sequence>MTISGEVTSRGQGLRLRVIYLALVCMLYQYEDAQRARTLRVARGSVHATSGTRPSQLGPVTVLIVVIVIT</sequence>
<evidence type="ECO:0000313" key="2">
    <source>
        <dbReference type="EMBL" id="KAF9419797.1"/>
    </source>
</evidence>
<dbReference type="EMBL" id="JACKWZ010000039">
    <property type="protein sequence ID" value="KAF9419797.1"/>
    <property type="molecule type" value="Genomic_DNA"/>
</dbReference>
<name>A0A835L862_SPOEX</name>
<organism evidence="2 3">
    <name type="scientific">Spodoptera exigua</name>
    <name type="common">Beet armyworm</name>
    <name type="synonym">Noctua fulgens</name>
    <dbReference type="NCBI Taxonomy" id="7107"/>
    <lineage>
        <taxon>Eukaryota</taxon>
        <taxon>Metazoa</taxon>
        <taxon>Ecdysozoa</taxon>
        <taxon>Arthropoda</taxon>
        <taxon>Hexapoda</taxon>
        <taxon>Insecta</taxon>
        <taxon>Pterygota</taxon>
        <taxon>Neoptera</taxon>
        <taxon>Endopterygota</taxon>
        <taxon>Lepidoptera</taxon>
        <taxon>Glossata</taxon>
        <taxon>Ditrysia</taxon>
        <taxon>Noctuoidea</taxon>
        <taxon>Noctuidae</taxon>
        <taxon>Amphipyrinae</taxon>
        <taxon>Spodoptera</taxon>
    </lineage>
</organism>
<keyword evidence="1" id="KW-0812">Transmembrane</keyword>
<gene>
    <name evidence="2" type="ORF">HW555_003796</name>
</gene>
<reference evidence="2" key="1">
    <citation type="submission" date="2020-08" db="EMBL/GenBank/DDBJ databases">
        <title>Spodoptera exigua strain:BAW_Kor-Di-RS1 Genome sequencing and assembly.</title>
        <authorList>
            <person name="Kim J."/>
            <person name="Nam H.Y."/>
            <person name="Kwon M."/>
            <person name="Choi J.H."/>
            <person name="Cho S.R."/>
            <person name="Kim G.-H."/>
        </authorList>
    </citation>
    <scope>NUCLEOTIDE SEQUENCE</scope>
    <source>
        <strain evidence="2">BAW_Kor-Di-RS1</strain>
        <tissue evidence="2">Whole-body</tissue>
    </source>
</reference>
<protein>
    <submittedName>
        <fullName evidence="2">Uncharacterized protein</fullName>
    </submittedName>
</protein>
<evidence type="ECO:0000256" key="1">
    <source>
        <dbReference type="SAM" id="Phobius"/>
    </source>
</evidence>
<keyword evidence="3" id="KW-1185">Reference proteome</keyword>
<keyword evidence="1" id="KW-1133">Transmembrane helix</keyword>
<keyword evidence="1" id="KW-0472">Membrane</keyword>
<comment type="caution">
    <text evidence="2">The sequence shown here is derived from an EMBL/GenBank/DDBJ whole genome shotgun (WGS) entry which is preliminary data.</text>
</comment>
<feature type="transmembrane region" description="Helical" evidence="1">
    <location>
        <begin position="12"/>
        <end position="30"/>
    </location>
</feature>
<accession>A0A835L862</accession>
<dbReference type="AlphaFoldDB" id="A0A835L862"/>
<dbReference type="Proteomes" id="UP000648187">
    <property type="component" value="Unassembled WGS sequence"/>
</dbReference>
<proteinExistence type="predicted"/>
<evidence type="ECO:0000313" key="3">
    <source>
        <dbReference type="Proteomes" id="UP000648187"/>
    </source>
</evidence>